<feature type="region of interest" description="Disordered" evidence="7">
    <location>
        <begin position="2106"/>
        <end position="2149"/>
    </location>
</feature>
<dbReference type="InterPro" id="IPR003126">
    <property type="entry name" value="Znf_UBR"/>
</dbReference>
<feature type="region of interest" description="Disordered" evidence="7">
    <location>
        <begin position="1533"/>
        <end position="1566"/>
    </location>
</feature>
<evidence type="ECO:0000256" key="1">
    <source>
        <dbReference type="ARBA" id="ARBA00009970"/>
    </source>
</evidence>
<feature type="region of interest" description="Disordered" evidence="7">
    <location>
        <begin position="119"/>
        <end position="145"/>
    </location>
</feature>
<dbReference type="InterPro" id="IPR056530">
    <property type="entry name" value="UBR4-like_dom"/>
</dbReference>
<keyword evidence="4" id="KW-0862">Zinc</keyword>
<dbReference type="Pfam" id="PF24079">
    <property type="entry name" value="UBR4"/>
    <property type="match status" value="1"/>
</dbReference>
<feature type="region of interest" description="Disordered" evidence="7">
    <location>
        <begin position="1080"/>
        <end position="1154"/>
    </location>
</feature>
<feature type="region of interest" description="Disordered" evidence="7">
    <location>
        <begin position="719"/>
        <end position="747"/>
    </location>
</feature>
<feature type="domain" description="UBR-type" evidence="8">
    <location>
        <begin position="41"/>
        <end position="110"/>
    </location>
</feature>
<proteinExistence type="inferred from homology"/>
<evidence type="ECO:0000256" key="4">
    <source>
        <dbReference type="ARBA" id="ARBA00022833"/>
    </source>
</evidence>
<reference evidence="9" key="1">
    <citation type="journal article" date="2021" name="G3 (Bethesda)">
        <title>Genome and transcriptome analysis of the beet armyworm Spodoptera exigua reveals targets for pest control. .</title>
        <authorList>
            <person name="Simon S."/>
            <person name="Breeschoten T."/>
            <person name="Jansen H.J."/>
            <person name="Dirks R.P."/>
            <person name="Schranz M.E."/>
            <person name="Ros V.I.D."/>
        </authorList>
    </citation>
    <scope>NUCLEOTIDE SEQUENCE</scope>
    <source>
        <strain evidence="9">TB_SE_WUR_2020</strain>
    </source>
</reference>
<dbReference type="SMART" id="SM00396">
    <property type="entry name" value="ZnF_UBR1"/>
    <property type="match status" value="1"/>
</dbReference>
<keyword evidence="2" id="KW-0479">Metal-binding</keyword>
<dbReference type="EMBL" id="JACEFF010000011">
    <property type="protein sequence ID" value="KAH9645775.1"/>
    <property type="molecule type" value="Genomic_DNA"/>
</dbReference>
<feature type="compositionally biased region" description="Low complexity" evidence="7">
    <location>
        <begin position="2134"/>
        <end position="2149"/>
    </location>
</feature>
<dbReference type="PANTHER" id="PTHR21725:SF1">
    <property type="entry name" value="E3 UBIQUITIN-PROTEIN LIGASE UBR4"/>
    <property type="match status" value="1"/>
</dbReference>
<dbReference type="PROSITE" id="PS52043">
    <property type="entry name" value="UBR4_E3"/>
    <property type="match status" value="1"/>
</dbReference>
<feature type="compositionally biased region" description="Polar residues" evidence="7">
    <location>
        <begin position="996"/>
        <end position="1014"/>
    </location>
</feature>
<accession>A0A922MYY8</accession>
<dbReference type="GO" id="GO:0008270">
    <property type="term" value="F:zinc ion binding"/>
    <property type="evidence" value="ECO:0007669"/>
    <property type="project" value="UniProtKB-KW"/>
</dbReference>
<dbReference type="Proteomes" id="UP000814243">
    <property type="component" value="Unassembled WGS sequence"/>
</dbReference>
<comment type="caution">
    <text evidence="9">The sequence shown here is derived from an EMBL/GenBank/DDBJ whole genome shotgun (WGS) entry which is preliminary data.</text>
</comment>
<dbReference type="Pfam" id="PF02207">
    <property type="entry name" value="zf-UBR"/>
    <property type="match status" value="1"/>
</dbReference>
<feature type="region of interest" description="Disordered" evidence="7">
    <location>
        <begin position="987"/>
        <end position="1029"/>
    </location>
</feature>
<evidence type="ECO:0000256" key="7">
    <source>
        <dbReference type="SAM" id="MobiDB-lite"/>
    </source>
</evidence>
<feature type="region of interest" description="Disordered" evidence="7">
    <location>
        <begin position="1392"/>
        <end position="1412"/>
    </location>
</feature>
<sequence>MFVVAAWRSVSPTWESPSDLGFDLDYTDEQQDDDDTSADDSLCTFTVTQREFMNQHWYHCHTCKMVDGVGVCTVCARVCHRGHDVSYAKFGNFFCDCGAKPDSSCQALVKRSMTLGAARGNGAEESAPAPSLRRRPSSPAPPAILAPPRRPVLASNIQGKITVLQLSALLKQTDSSKHKLTLTHLSSAPIPFMVLSLSGNPWNEDLLAVCGLKECHVLTFNSGGAVADHLVLNTGLEGNNYVIKAIWLPGSQTQLALVTSDFVKIYDLSKDLNNPMHHFLVPSGKVRDVTFVNQDGVMHMLCMSSAGHIYWQPMSEESRAALGTFYVTNTLEVLHPEIQVGIMHTLCMSPSGHIYWKPISKKLEDSQTPYYVTNILQVEHPEIQASPDVAGLVGGGGVSIYYSHTLKMLFFSYAQGKSFLAPLNTVEESLKGTAMITLSTTLTQKEGGRGGGKQGVQSLCQWAEVPGHPGLVTAVMQASNNPVVLMLTPTNIFVQEIKVVPAKAKITDMVAVRHWYGGGGEQKSTLILLCEDGSLRIYAASNEHTGYWLSPAIQPTHAPRRRPRLLTHAKGKQQQVVTKSNANGAPQFPIDFFEHCVAMNDIEYGGNDLLQVYNTAQIKIRLNTTGLYVVSTKMSGFSLEVMNSDPNMVICGIRVLLGTQDVYGRSIQTIVVRNRWFDIPLTREESLQSDKKLVINFGPSQDPDGVTMVYGKNKEQFGWPEDNEDPSACPSSSKVAQEGEGSGGAWKPSPLERLACAALEALELGAGASAAGAQAAAEPARRLLCAPAPPHLHARAQCLLRALHHTHYHQYKDQAILKYVCTSLRELRDTADPHNIDPEAYFRLVLLARGVAVARPHHLVKYSAPTPQRPPNGDWSVFWKGDNQDEKEKEPHLCALLTSVLWRLAACRASTAQPPGILSYGLRHPEHTMHALADTVHAFQLHGEPECVEFGNQIYLSLLLAEDQSISFGAKAALMRVLRPRVKRRRVYIPSPPNTPGTAAGSSVTTAQPTSSITEAVVSESDLSANRDEQQENQFMDVDDSLEPMVLLAPDGGLEALLDIPPDADDETMVELAIALSLQEQPRRAPPAPSAPPPPAPGFSDATASPPASDDEGSTAATDGSTLRTSPAEPPGSAGSESGGSGADSIGGVSGRSSAYGEMVSAPSAGTMPASNIIAAPVAITAGPSTSSSQPVASTSRTMEAESETRKLHALRLSLLSAALDALPSLRFLPGVRAIPFVQVVLMLAGDLDSSVEGDRTVLDRLLELLVSELDIQSEENPEERTDRRELQLAIMRLELLVSELDMHGDETPPPIHERTNRRELQLVIMRLLSVLMARWKTSASGGPVPRAEVTGGACAAHVSRLAAAALVRAGAPAHCFRVLSALLPYWKEKTSSSGTATTGQTLLKPQPPQPLPDMQPFFVKESRARRVRQLPATTDGDGAPPPLPDTQALRPRALRPALADPALRVHDEPTDSAQACAEIVSARTGNWQHTCATERREALAWLVTVARRVHPHVAPTVLQLLQAALCAPPHHQRASESAKKPLQQNSADWPDRERSAENDAFTTDGSKFQEQRVGPLVQQILKQKYVGSAVELLRNQNQLLSSHGNAALYAALGSYVELDGYYLESEPCLVCNNPEVPMATIKLPTIKIDSKFTTTTQIVKLVNSHMISRINLRISDIKRSKMVRTINFYYNNRTVQAVQELKNRPGMWHKAKRVQLQSGQSEVRVDFPLPIVACNLMMEYADFYENQQATGESLQCPRCSHAINYDEKDPFLCHACGFCKYAKFDYTLTARPCCAVDTIENDEERKKMVQTIGALLDKADRVYRQLTSNKPVLESLLHKISEHRLEGRSADENSNASNTSFSGAQINRVIQTLAHKYCVESKGHFEDLSKIIQKVLACRKELVAFDRSQSELTKGDTLPVYAGLLQNYDGDVTKGGGCYGCALSCAEHCLTLLRALASQTEHRARLCRFGLVQELVQHNLHRGTPQCQEEVRALICLVTRDNLPATEQLCNLLSQRITLSLMGHAASQDHNNSVSIGLIDTLLWCCPQLTEVAGITPAANTILNAEALAGIPGINSSSPNSHQFALQQVALPCLRYMQQLMAPAPPAAAPPAAAPAPASAATDGEPPKDAAKQDPAPTATPASGTAAASSSGNVVVDLAAWLAGRVPHAQWRRLACARAPRPHTPATQLRDLHLATKYLAKWRERTMLSHGMRPLALEDGGWLRPVMFDPSSRIARDTACQMVKSLCDSYERTKAVTLASEAPWKQFLALRGVLQQIADLMTKEIEQLHRLEETTLTSDLAQGTEAETAEFMAVCIETVQKYPLHDYRTPVFIFERLCSIIYPEENDVGEFFLTLEKDPQQEDFLQGRMLGNPYSSLEPGMGPLMRDVKNKICTDCELVALLEDDNGMELLVCNKIMSLDLPVKEVYKKVWCTSGEGVDAMRVVYRMRGLLGDATEEFVERLTQANAEAVDDEQLKTLIILGGIEVMLQRLAAIQRVGAARALVSTLLRLVSLCTRVRRCVRVLTRAATRALPVLLHALHLAAIEEKDMARAHLVYQLLEIMERILSVAASESLESFLQFSLTFGGPEYVQALLNCTECPGIRSNSVALGHLTRVLAALVYGNDLKMAMLVDHFKPVLDFDRLDSEQWTEEEFRMELFCVFCANIERNSIGGTLKDYLISLGVVRDALEYIVDRKCNMMYLANKMIVVIVVQMLVCEKVIPIVHRLEQVSSGEHVGSLAENLLEALRSQPQCAAKVQQVRDFTRQEKKRLAMAVRERQLGALGMRSNERGQVTAQCSLTQQVADLAEENGAVCCICREGYKYQPTKVLGIYTFTKRCPVEEYEVRARKTLGYTTVSHYNIVHVECHMAAVRLARARYLYY</sequence>
<feature type="region of interest" description="UBR4 E3 catalytic module" evidence="6">
    <location>
        <begin position="2693"/>
        <end position="2881"/>
    </location>
</feature>
<keyword evidence="3 6" id="KW-0863">Zinc-finger</keyword>
<evidence type="ECO:0000313" key="9">
    <source>
        <dbReference type="EMBL" id="KAH9645775.1"/>
    </source>
</evidence>
<evidence type="ECO:0000256" key="2">
    <source>
        <dbReference type="ARBA" id="ARBA00022723"/>
    </source>
</evidence>
<dbReference type="PROSITE" id="PS51157">
    <property type="entry name" value="ZF_UBR"/>
    <property type="match status" value="1"/>
</dbReference>
<dbReference type="InterPro" id="IPR025704">
    <property type="entry name" value="E3_Ub_ligase_UBR4_C"/>
</dbReference>
<dbReference type="PANTHER" id="PTHR21725">
    <property type="entry name" value="E3 UBIQUITIN-PROTEIN LIGASE UBR4"/>
    <property type="match status" value="1"/>
</dbReference>
<evidence type="ECO:0000256" key="5">
    <source>
        <dbReference type="PROSITE-ProRule" id="PRU00508"/>
    </source>
</evidence>
<feature type="compositionally biased region" description="Pro residues" evidence="7">
    <location>
        <begin position="1084"/>
        <end position="1097"/>
    </location>
</feature>
<evidence type="ECO:0000256" key="6">
    <source>
        <dbReference type="PROSITE-ProRule" id="PRU01388"/>
    </source>
</evidence>
<feature type="compositionally biased region" description="Polar residues" evidence="7">
    <location>
        <begin position="1115"/>
        <end position="1125"/>
    </location>
</feature>
<dbReference type="InterPro" id="IPR047509">
    <property type="entry name" value="UBR4-like_UBR-box"/>
</dbReference>
<dbReference type="SUPFAM" id="SSF50978">
    <property type="entry name" value="WD40 repeat-like"/>
    <property type="match status" value="1"/>
</dbReference>
<name>A0A922MYY8_SPOEX</name>
<feature type="compositionally biased region" description="Low complexity" evidence="7">
    <location>
        <begin position="1392"/>
        <end position="1405"/>
    </location>
</feature>
<comment type="similarity">
    <text evidence="1 6">Belongs to the UBR4 family.</text>
</comment>
<protein>
    <recommendedName>
        <fullName evidence="8">UBR-type domain-containing protein</fullName>
    </recommendedName>
</protein>
<evidence type="ECO:0000259" key="8">
    <source>
        <dbReference type="PROSITE" id="PS51157"/>
    </source>
</evidence>
<organism evidence="9 10">
    <name type="scientific">Spodoptera exigua</name>
    <name type="common">Beet armyworm</name>
    <name type="synonym">Noctua fulgens</name>
    <dbReference type="NCBI Taxonomy" id="7107"/>
    <lineage>
        <taxon>Eukaryota</taxon>
        <taxon>Metazoa</taxon>
        <taxon>Ecdysozoa</taxon>
        <taxon>Arthropoda</taxon>
        <taxon>Hexapoda</taxon>
        <taxon>Insecta</taxon>
        <taxon>Pterygota</taxon>
        <taxon>Neoptera</taxon>
        <taxon>Endopterygota</taxon>
        <taxon>Lepidoptera</taxon>
        <taxon>Glossata</taxon>
        <taxon>Ditrysia</taxon>
        <taxon>Noctuoidea</taxon>
        <taxon>Noctuidae</taxon>
        <taxon>Amphipyrinae</taxon>
        <taxon>Spodoptera</taxon>
    </lineage>
</organism>
<dbReference type="CDD" id="cd19680">
    <property type="entry name" value="UBR-box_UBR4"/>
    <property type="match status" value="1"/>
</dbReference>
<gene>
    <name evidence="9" type="ORF">HF086_012502</name>
</gene>
<dbReference type="Pfam" id="PF13764">
    <property type="entry name" value="E3_UbLigase_R4"/>
    <property type="match status" value="1"/>
</dbReference>
<evidence type="ECO:0000313" key="10">
    <source>
        <dbReference type="Proteomes" id="UP000814243"/>
    </source>
</evidence>
<feature type="zinc finger region" description="UBR-type" evidence="5">
    <location>
        <begin position="41"/>
        <end position="110"/>
    </location>
</feature>
<dbReference type="InterPro" id="IPR036322">
    <property type="entry name" value="WD40_repeat_dom_sf"/>
</dbReference>
<dbReference type="InterPro" id="IPR045189">
    <property type="entry name" value="UBR4-like"/>
</dbReference>
<evidence type="ECO:0000256" key="3">
    <source>
        <dbReference type="ARBA" id="ARBA00022771"/>
    </source>
</evidence>
<feature type="compositionally biased region" description="Pro residues" evidence="7">
    <location>
        <begin position="2106"/>
        <end position="2115"/>
    </location>
</feature>